<dbReference type="NCBIfam" id="NF043035">
    <property type="entry name" value="OxoTetrKin"/>
    <property type="match status" value="1"/>
</dbReference>
<name>A0ABY3WHP4_9ACTN</name>
<dbReference type="Gene3D" id="3.40.50.10840">
    <property type="entry name" value="Putative sugar-binding, N-terminal domain"/>
    <property type="match status" value="1"/>
</dbReference>
<evidence type="ECO:0000256" key="1">
    <source>
        <dbReference type="ARBA" id="ARBA00005715"/>
    </source>
</evidence>
<dbReference type="Proteomes" id="UP000828924">
    <property type="component" value="Chromosome"/>
</dbReference>
<evidence type="ECO:0000313" key="16">
    <source>
        <dbReference type="EMBL" id="UNM12088.1"/>
    </source>
</evidence>
<reference evidence="16 17" key="1">
    <citation type="submission" date="2021-03" db="EMBL/GenBank/DDBJ databases">
        <title>Complete genome of Streptomyces formicae strain 1H-GS9 (DSM 100524).</title>
        <authorList>
            <person name="Atanasov K.E."/>
            <person name="Altabella T."/>
            <person name="Ferrer A."/>
        </authorList>
    </citation>
    <scope>NUCLEOTIDE SEQUENCE [LARGE SCALE GENOMIC DNA]</scope>
    <source>
        <strain evidence="16 17">1H-GS9</strain>
    </source>
</reference>
<evidence type="ECO:0000259" key="14">
    <source>
        <dbReference type="Pfam" id="PF07005"/>
    </source>
</evidence>
<evidence type="ECO:0000313" key="17">
    <source>
        <dbReference type="Proteomes" id="UP000828924"/>
    </source>
</evidence>
<evidence type="ECO:0000256" key="9">
    <source>
        <dbReference type="ARBA" id="ARBA00037335"/>
    </source>
</evidence>
<proteinExistence type="inferred from homology"/>
<comment type="catalytic activity">
    <reaction evidence="8">
        <text>3-dehydro-D-erythronate + ATP = 3-dehydro-4-O-phospho-D-erythronate + ADP + H(+)</text>
        <dbReference type="Rhea" id="RHEA:52556"/>
        <dbReference type="ChEBI" id="CHEBI:15378"/>
        <dbReference type="ChEBI" id="CHEBI:30616"/>
        <dbReference type="ChEBI" id="CHEBI:57958"/>
        <dbReference type="ChEBI" id="CHEBI:136593"/>
        <dbReference type="ChEBI" id="CHEBI:456216"/>
        <dbReference type="EC" id="2.7.1.217"/>
    </reaction>
</comment>
<feature type="region of interest" description="Disordered" evidence="13">
    <location>
        <begin position="437"/>
        <end position="475"/>
    </location>
</feature>
<evidence type="ECO:0000256" key="2">
    <source>
        <dbReference type="ARBA" id="ARBA00022679"/>
    </source>
</evidence>
<comment type="similarity">
    <text evidence="1">Belongs to the four-carbon acid sugar kinase family.</text>
</comment>
<feature type="domain" description="Four-carbon acid sugar kinase nucleotide binding" evidence="15">
    <location>
        <begin position="263"/>
        <end position="422"/>
    </location>
</feature>
<evidence type="ECO:0000259" key="15">
    <source>
        <dbReference type="Pfam" id="PF17042"/>
    </source>
</evidence>
<dbReference type="InterPro" id="IPR010737">
    <property type="entry name" value="4-carb_acid_sugar_kinase_N"/>
</dbReference>
<keyword evidence="4 16" id="KW-0418">Kinase</keyword>
<keyword evidence="6" id="KW-0119">Carbohydrate metabolism</keyword>
<accession>A0ABY3WHP4</accession>
<keyword evidence="3" id="KW-0547">Nucleotide-binding</keyword>
<organism evidence="16 17">
    <name type="scientific">Streptomyces formicae</name>
    <dbReference type="NCBI Taxonomy" id="1616117"/>
    <lineage>
        <taxon>Bacteria</taxon>
        <taxon>Bacillati</taxon>
        <taxon>Actinomycetota</taxon>
        <taxon>Actinomycetes</taxon>
        <taxon>Kitasatosporales</taxon>
        <taxon>Streptomycetaceae</taxon>
        <taxon>Streptomyces</taxon>
    </lineage>
</organism>
<dbReference type="EMBL" id="CP071872">
    <property type="protein sequence ID" value="UNM12088.1"/>
    <property type="molecule type" value="Genomic_DNA"/>
</dbReference>
<dbReference type="SUPFAM" id="SSF142764">
    <property type="entry name" value="YgbK-like"/>
    <property type="match status" value="1"/>
</dbReference>
<evidence type="ECO:0000256" key="6">
    <source>
        <dbReference type="ARBA" id="ARBA00023277"/>
    </source>
</evidence>
<sequence length="475" mass="48323">MGIRLGCIADDFTGATDLANNLVRAGMRVVQLIDVPPAGVGAAHVVGAAQVVDADAVVIALKSRTVPAADAVEASLRALAWLRSAGAAQIYFKYCSTFDSTPAGNIGPVTEALMDALGTGFTVATPAFPDNGRTVFKGHLFVGDVLLSESGMRHHPLTPMTDSNLVAVLGAQTERTVGLIDHTAVAAGAEAIRARIDDLREDGFGLAVVDAVSNDDLVRLGAAVQGLPLVTAGSGLAIGLPANWGFEPSSAAAKLPPPGGHAAVVSGSVSAATNRQVREFLRTGRPAFSVDPLRIAAGEDVAGQALAFAESHLANGPVLVHSTEAPDTVRTVQGRLGAAEAGELVERTLARVARGLVERGVRRLVVAGGETSGAVVQELGVTGLRIGPQIDPGVPWCAAVLPDGDTLHITLKSGNFGGPGFFTDAFALLAAGASAHPDDNATTLPDKDTSALPDDAASALPDDDATALPDKEARS</sequence>
<feature type="domain" description="Four-carbon acid sugar kinase N-terminal" evidence="14">
    <location>
        <begin position="5"/>
        <end position="238"/>
    </location>
</feature>
<evidence type="ECO:0000256" key="7">
    <source>
        <dbReference type="ARBA" id="ARBA00035898"/>
    </source>
</evidence>
<gene>
    <name evidence="16" type="ORF">J4032_11550</name>
</gene>
<evidence type="ECO:0000256" key="5">
    <source>
        <dbReference type="ARBA" id="ARBA00022840"/>
    </source>
</evidence>
<keyword evidence="5" id="KW-0067">ATP-binding</keyword>
<evidence type="ECO:0000256" key="3">
    <source>
        <dbReference type="ARBA" id="ARBA00022741"/>
    </source>
</evidence>
<dbReference type="EC" id="2.7.1.217" evidence="10"/>
<dbReference type="InterPro" id="IPR050007">
    <property type="entry name" value="OtnK"/>
</dbReference>
<evidence type="ECO:0000256" key="10">
    <source>
        <dbReference type="ARBA" id="ARBA00039095"/>
    </source>
</evidence>
<dbReference type="Gene3D" id="3.40.980.20">
    <property type="entry name" value="Four-carbon acid sugar kinase, nucleotide binding domain"/>
    <property type="match status" value="1"/>
</dbReference>
<evidence type="ECO:0000256" key="13">
    <source>
        <dbReference type="SAM" id="MobiDB-lite"/>
    </source>
</evidence>
<keyword evidence="17" id="KW-1185">Reference proteome</keyword>
<evidence type="ECO:0000256" key="8">
    <source>
        <dbReference type="ARBA" id="ARBA00036346"/>
    </source>
</evidence>
<dbReference type="InterPro" id="IPR037051">
    <property type="entry name" value="4-carb_acid_sugar_kinase_N_sf"/>
</dbReference>
<evidence type="ECO:0000256" key="12">
    <source>
        <dbReference type="ARBA" id="ARBA00041377"/>
    </source>
</evidence>
<comment type="catalytic activity">
    <reaction evidence="7">
        <text>3-dehydro-L-erythronate + ATP = 3-dehydro-4-O-phospho-L-erythronate + ADP + H(+)</text>
        <dbReference type="Rhea" id="RHEA:52552"/>
        <dbReference type="ChEBI" id="CHEBI:15378"/>
        <dbReference type="ChEBI" id="CHEBI:30616"/>
        <dbReference type="ChEBI" id="CHEBI:136592"/>
        <dbReference type="ChEBI" id="CHEBI:136670"/>
        <dbReference type="ChEBI" id="CHEBI:456216"/>
        <dbReference type="EC" id="2.7.1.217"/>
    </reaction>
</comment>
<dbReference type="Pfam" id="PF07005">
    <property type="entry name" value="SBD_N"/>
    <property type="match status" value="1"/>
</dbReference>
<dbReference type="InterPro" id="IPR042213">
    <property type="entry name" value="NBD_C_sf"/>
</dbReference>
<dbReference type="InterPro" id="IPR031475">
    <property type="entry name" value="NBD_C"/>
</dbReference>
<comment type="function">
    <text evidence="9">Catalyzes the ATP-dependent phosphorylation of 3-oxo-tetronate to 3-oxo-tetronate 4-phosphate.</text>
</comment>
<evidence type="ECO:0000256" key="11">
    <source>
        <dbReference type="ARBA" id="ARBA00039461"/>
    </source>
</evidence>
<feature type="compositionally biased region" description="Low complexity" evidence="13">
    <location>
        <begin position="450"/>
        <end position="460"/>
    </location>
</feature>
<keyword evidence="2" id="KW-0808">Transferase</keyword>
<evidence type="ECO:0000256" key="4">
    <source>
        <dbReference type="ARBA" id="ARBA00022777"/>
    </source>
</evidence>
<dbReference type="GO" id="GO:0016301">
    <property type="term" value="F:kinase activity"/>
    <property type="evidence" value="ECO:0007669"/>
    <property type="project" value="UniProtKB-KW"/>
</dbReference>
<protein>
    <recommendedName>
        <fullName evidence="11">3-oxo-tetronate kinase</fullName>
        <ecNumber evidence="10">2.7.1.217</ecNumber>
    </recommendedName>
    <alternativeName>
        <fullName evidence="12">3-dehydrotetronate 4-kinase</fullName>
    </alternativeName>
</protein>
<dbReference type="RefSeq" id="WP_242330682.1">
    <property type="nucleotide sequence ID" value="NZ_CP071872.1"/>
</dbReference>
<dbReference type="Pfam" id="PF17042">
    <property type="entry name" value="NBD_C"/>
    <property type="match status" value="1"/>
</dbReference>